<feature type="region of interest" description="Disordered" evidence="1">
    <location>
        <begin position="61"/>
        <end position="106"/>
    </location>
</feature>
<protein>
    <submittedName>
        <fullName evidence="2">Uncharacterized protein</fullName>
    </submittedName>
</protein>
<evidence type="ECO:0000313" key="2">
    <source>
        <dbReference type="EMBL" id="MPD01898.1"/>
    </source>
</evidence>
<accession>A0A5B7K9L5</accession>
<keyword evidence="3" id="KW-1185">Reference proteome</keyword>
<comment type="caution">
    <text evidence="2">The sequence shown here is derived from an EMBL/GenBank/DDBJ whole genome shotgun (WGS) entry which is preliminary data.</text>
</comment>
<feature type="region of interest" description="Disordered" evidence="1">
    <location>
        <begin position="1"/>
        <end position="44"/>
    </location>
</feature>
<name>A0A5B7K9L5_PORTR</name>
<proteinExistence type="predicted"/>
<dbReference type="AlphaFoldDB" id="A0A5B7K9L5"/>
<evidence type="ECO:0000313" key="3">
    <source>
        <dbReference type="Proteomes" id="UP000324222"/>
    </source>
</evidence>
<dbReference type="Proteomes" id="UP000324222">
    <property type="component" value="Unassembled WGS sequence"/>
</dbReference>
<organism evidence="2 3">
    <name type="scientific">Portunus trituberculatus</name>
    <name type="common">Swimming crab</name>
    <name type="synonym">Neptunus trituberculatus</name>
    <dbReference type="NCBI Taxonomy" id="210409"/>
    <lineage>
        <taxon>Eukaryota</taxon>
        <taxon>Metazoa</taxon>
        <taxon>Ecdysozoa</taxon>
        <taxon>Arthropoda</taxon>
        <taxon>Crustacea</taxon>
        <taxon>Multicrustacea</taxon>
        <taxon>Malacostraca</taxon>
        <taxon>Eumalacostraca</taxon>
        <taxon>Eucarida</taxon>
        <taxon>Decapoda</taxon>
        <taxon>Pleocyemata</taxon>
        <taxon>Brachyura</taxon>
        <taxon>Eubrachyura</taxon>
        <taxon>Portunoidea</taxon>
        <taxon>Portunidae</taxon>
        <taxon>Portuninae</taxon>
        <taxon>Portunus</taxon>
    </lineage>
</organism>
<feature type="compositionally biased region" description="Basic and acidic residues" evidence="1">
    <location>
        <begin position="61"/>
        <end position="82"/>
    </location>
</feature>
<sequence>MPERQTQNTTMSVKEKQNTTLRERKQETKQNHERKRENKTNPCQNLLNQHWSCCHHLESSHEYLSRANKDSEDDTRSCDSRNETQAGGGRDGRAGSEIGKERRNKK</sequence>
<dbReference type="EMBL" id="VSRR010129026">
    <property type="protein sequence ID" value="MPD01898.1"/>
    <property type="molecule type" value="Genomic_DNA"/>
</dbReference>
<feature type="compositionally biased region" description="Polar residues" evidence="1">
    <location>
        <begin position="1"/>
        <end position="12"/>
    </location>
</feature>
<feature type="compositionally biased region" description="Basic and acidic residues" evidence="1">
    <location>
        <begin position="90"/>
        <end position="106"/>
    </location>
</feature>
<reference evidence="2 3" key="1">
    <citation type="submission" date="2019-05" db="EMBL/GenBank/DDBJ databases">
        <title>Another draft genome of Portunus trituberculatus and its Hox gene families provides insights of decapod evolution.</title>
        <authorList>
            <person name="Jeong J.-H."/>
            <person name="Song I."/>
            <person name="Kim S."/>
            <person name="Choi T."/>
            <person name="Kim D."/>
            <person name="Ryu S."/>
            <person name="Kim W."/>
        </authorList>
    </citation>
    <scope>NUCLEOTIDE SEQUENCE [LARGE SCALE GENOMIC DNA]</scope>
    <source>
        <tissue evidence="2">Muscle</tissue>
    </source>
</reference>
<feature type="compositionally biased region" description="Basic and acidic residues" evidence="1">
    <location>
        <begin position="13"/>
        <end position="39"/>
    </location>
</feature>
<gene>
    <name evidence="2" type="ORF">E2C01_097446</name>
</gene>
<evidence type="ECO:0000256" key="1">
    <source>
        <dbReference type="SAM" id="MobiDB-lite"/>
    </source>
</evidence>